<dbReference type="EMBL" id="CP000251">
    <property type="protein sequence ID" value="ABC83922.1"/>
    <property type="molecule type" value="Genomic_DNA"/>
</dbReference>
<proteinExistence type="inferred from homology"/>
<dbReference type="HOGENOM" id="CLU_028723_1_2_7"/>
<dbReference type="MEROPS" id="S26.025"/>
<evidence type="ECO:0000256" key="5">
    <source>
        <dbReference type="ARBA" id="ARBA00022670"/>
    </source>
</evidence>
<evidence type="ECO:0000256" key="8">
    <source>
        <dbReference type="RuleBase" id="RU003993"/>
    </source>
</evidence>
<evidence type="ECO:0000259" key="10">
    <source>
        <dbReference type="Pfam" id="PF10502"/>
    </source>
</evidence>
<feature type="active site" evidence="7">
    <location>
        <position position="37"/>
    </location>
</feature>
<dbReference type="InterPro" id="IPR036286">
    <property type="entry name" value="LexA/Signal_pep-like_sf"/>
</dbReference>
<sequence>MDRAKVMREVRGWTLTILAVLAFRTFLYEAVYIPSGSMLPTLEIGDYVIVEKWAYGARLPFTATAQATWATPKRGDIVVLLAPPGNPRDDDLIKRVVAVGGDTVEIVDGHLVLNGQPVPRERIAGSCGYWDRPEGSGWREEPCVDAVEQLGPHRYHTYCTPYQECGDVPPQKVPEGTVWLAGDHRDHSADSRVFGPVPVGRIKGRAWIALASWGPGGPRWNRLFHFVNH</sequence>
<dbReference type="Gene3D" id="2.10.109.10">
    <property type="entry name" value="Umud Fragment, subunit A"/>
    <property type="match status" value="2"/>
</dbReference>
<reference evidence="11 12" key="1">
    <citation type="submission" date="2006-01" db="EMBL/GenBank/DDBJ databases">
        <title>Complete sequence of Anaeromyxobacter dehalogenans 2CP-C.</title>
        <authorList>
            <consortium name="US DOE Joint Genome Institute"/>
            <person name="Copeland A."/>
            <person name="Lucas S."/>
            <person name="Lapidus A."/>
            <person name="Barry K."/>
            <person name="Detter J.C."/>
            <person name="Glavina T."/>
            <person name="Hammon N."/>
            <person name="Israni S."/>
            <person name="Pitluck S."/>
            <person name="Brettin T."/>
            <person name="Bruce D."/>
            <person name="Han C."/>
            <person name="Tapia R."/>
            <person name="Gilna P."/>
            <person name="Kiss H."/>
            <person name="Schmutz J."/>
            <person name="Larimer F."/>
            <person name="Land M."/>
            <person name="Kyrpides N."/>
            <person name="Anderson I."/>
            <person name="Sanford R.A."/>
            <person name="Ritalahti K.M."/>
            <person name="Thomas H.S."/>
            <person name="Kirby J.R."/>
            <person name="Zhulin I.B."/>
            <person name="Loeffler F.E."/>
            <person name="Richardson P."/>
        </authorList>
    </citation>
    <scope>NUCLEOTIDE SEQUENCE [LARGE SCALE GENOMIC DNA]</scope>
    <source>
        <strain evidence="11 12">2CP-C</strain>
    </source>
</reference>
<dbReference type="GO" id="GO:0004252">
    <property type="term" value="F:serine-type endopeptidase activity"/>
    <property type="evidence" value="ECO:0007669"/>
    <property type="project" value="InterPro"/>
</dbReference>
<dbReference type="NCBIfam" id="TIGR02227">
    <property type="entry name" value="sigpep_I_bact"/>
    <property type="match status" value="1"/>
</dbReference>
<dbReference type="Proteomes" id="UP000001935">
    <property type="component" value="Chromosome"/>
</dbReference>
<dbReference type="eggNOG" id="COG0681">
    <property type="taxonomic scope" value="Bacteria"/>
</dbReference>
<evidence type="ECO:0000256" key="6">
    <source>
        <dbReference type="ARBA" id="ARBA00022801"/>
    </source>
</evidence>
<dbReference type="GO" id="GO:0010027">
    <property type="term" value="P:thylakoid membrane organization"/>
    <property type="evidence" value="ECO:0007669"/>
    <property type="project" value="TreeGrafter"/>
</dbReference>
<evidence type="ECO:0000256" key="1">
    <source>
        <dbReference type="ARBA" id="ARBA00000677"/>
    </source>
</evidence>
<dbReference type="STRING" id="290397.Adeh_4158"/>
<feature type="domain" description="Peptidase S26" evidence="10">
    <location>
        <begin position="14"/>
        <end position="207"/>
    </location>
</feature>
<dbReference type="CDD" id="cd06530">
    <property type="entry name" value="S26_SPase_I"/>
    <property type="match status" value="1"/>
</dbReference>
<dbReference type="KEGG" id="ade:Adeh_4158"/>
<dbReference type="PRINTS" id="PR00727">
    <property type="entry name" value="LEADERPTASE"/>
</dbReference>
<dbReference type="InterPro" id="IPR000223">
    <property type="entry name" value="Pept_S26A_signal_pept_1"/>
</dbReference>
<dbReference type="InterPro" id="IPR019757">
    <property type="entry name" value="Pept_S26A_signal_pept_1_Lys-AS"/>
</dbReference>
<dbReference type="EC" id="3.4.21.89" evidence="3 8"/>
<dbReference type="Pfam" id="PF10502">
    <property type="entry name" value="Peptidase_S26"/>
    <property type="match status" value="1"/>
</dbReference>
<dbReference type="GO" id="GO:0016020">
    <property type="term" value="C:membrane"/>
    <property type="evidence" value="ECO:0007669"/>
    <property type="project" value="UniProtKB-SubCell"/>
</dbReference>
<evidence type="ECO:0000256" key="9">
    <source>
        <dbReference type="RuleBase" id="RU362042"/>
    </source>
</evidence>
<keyword evidence="6 8" id="KW-0378">Hydrolase</keyword>
<comment type="similarity">
    <text evidence="2 9">Belongs to the peptidase S26 family.</text>
</comment>
<dbReference type="PROSITE" id="PS00501">
    <property type="entry name" value="SPASE_I_1"/>
    <property type="match status" value="1"/>
</dbReference>
<keyword evidence="5 8" id="KW-0645">Protease</keyword>
<dbReference type="SUPFAM" id="SSF51306">
    <property type="entry name" value="LexA/Signal peptidase"/>
    <property type="match status" value="1"/>
</dbReference>
<evidence type="ECO:0000256" key="4">
    <source>
        <dbReference type="ARBA" id="ARBA00019232"/>
    </source>
</evidence>
<evidence type="ECO:0000256" key="7">
    <source>
        <dbReference type="PIRSR" id="PIRSR600223-1"/>
    </source>
</evidence>
<evidence type="ECO:0000313" key="12">
    <source>
        <dbReference type="Proteomes" id="UP000001935"/>
    </source>
</evidence>
<gene>
    <name evidence="11" type="ordered locus">Adeh_4158</name>
</gene>
<dbReference type="PROSITE" id="PS00760">
    <property type="entry name" value="SPASE_I_2"/>
    <property type="match status" value="1"/>
</dbReference>
<name>Q2IH65_ANADE</name>
<dbReference type="InterPro" id="IPR019533">
    <property type="entry name" value="Peptidase_S26"/>
</dbReference>
<dbReference type="GO" id="GO:0009003">
    <property type="term" value="F:signal peptidase activity"/>
    <property type="evidence" value="ECO:0007669"/>
    <property type="project" value="UniProtKB-EC"/>
</dbReference>
<dbReference type="AlphaFoldDB" id="Q2IH65"/>
<dbReference type="PANTHER" id="PTHR43390">
    <property type="entry name" value="SIGNAL PEPTIDASE I"/>
    <property type="match status" value="1"/>
</dbReference>
<comment type="subcellular location">
    <subcellularLocation>
        <location evidence="9">Membrane</location>
        <topology evidence="9">Single-pass type II membrane protein</topology>
    </subcellularLocation>
</comment>
<feature type="active site" evidence="7">
    <location>
        <position position="94"/>
    </location>
</feature>
<dbReference type="PANTHER" id="PTHR43390:SF1">
    <property type="entry name" value="CHLOROPLAST PROCESSING PEPTIDASE"/>
    <property type="match status" value="1"/>
</dbReference>
<comment type="catalytic activity">
    <reaction evidence="1 8">
        <text>Cleavage of hydrophobic, N-terminal signal or leader sequences from secreted and periplasmic proteins.</text>
        <dbReference type="EC" id="3.4.21.89"/>
    </reaction>
</comment>
<evidence type="ECO:0000256" key="3">
    <source>
        <dbReference type="ARBA" id="ARBA00013208"/>
    </source>
</evidence>
<organism evidence="11 12">
    <name type="scientific">Anaeromyxobacter dehalogenans (strain 2CP-C)</name>
    <dbReference type="NCBI Taxonomy" id="290397"/>
    <lineage>
        <taxon>Bacteria</taxon>
        <taxon>Pseudomonadati</taxon>
        <taxon>Myxococcota</taxon>
        <taxon>Myxococcia</taxon>
        <taxon>Myxococcales</taxon>
        <taxon>Cystobacterineae</taxon>
        <taxon>Anaeromyxobacteraceae</taxon>
        <taxon>Anaeromyxobacter</taxon>
    </lineage>
</organism>
<protein>
    <recommendedName>
        <fullName evidence="4 8">Signal peptidase I</fullName>
        <ecNumber evidence="3 8">3.4.21.89</ecNumber>
    </recommendedName>
</protein>
<dbReference type="GO" id="GO:0006465">
    <property type="term" value="P:signal peptide processing"/>
    <property type="evidence" value="ECO:0007669"/>
    <property type="project" value="InterPro"/>
</dbReference>
<evidence type="ECO:0000256" key="2">
    <source>
        <dbReference type="ARBA" id="ARBA00009370"/>
    </source>
</evidence>
<accession>Q2IH65</accession>
<dbReference type="InterPro" id="IPR019756">
    <property type="entry name" value="Pept_S26A_signal_pept_1_Ser-AS"/>
</dbReference>
<evidence type="ECO:0000313" key="11">
    <source>
        <dbReference type="EMBL" id="ABC83922.1"/>
    </source>
</evidence>